<keyword evidence="2" id="KW-0378">Hydrolase</keyword>
<organism evidence="2 3">
    <name type="scientific">Pseudoduganella violacea</name>
    <dbReference type="NCBI Taxonomy" id="1715466"/>
    <lineage>
        <taxon>Bacteria</taxon>
        <taxon>Pseudomonadati</taxon>
        <taxon>Pseudomonadota</taxon>
        <taxon>Betaproteobacteria</taxon>
        <taxon>Burkholderiales</taxon>
        <taxon>Oxalobacteraceae</taxon>
        <taxon>Telluria group</taxon>
        <taxon>Pseudoduganella</taxon>
    </lineage>
</organism>
<dbReference type="EMBL" id="JACHXD010000019">
    <property type="protein sequence ID" value="MBB3121753.1"/>
    <property type="molecule type" value="Genomic_DNA"/>
</dbReference>
<dbReference type="InterPro" id="IPR051781">
    <property type="entry name" value="Metallo-dep_Hydrolase"/>
</dbReference>
<dbReference type="SUPFAM" id="SSF51338">
    <property type="entry name" value="Composite domain of metallo-dependent hydrolases"/>
    <property type="match status" value="1"/>
</dbReference>
<protein>
    <submittedName>
        <fullName evidence="2">Imidazolonepropionase-like amidohydrolase</fullName>
    </submittedName>
</protein>
<comment type="caution">
    <text evidence="2">The sequence shown here is derived from an EMBL/GenBank/DDBJ whole genome shotgun (WGS) entry which is preliminary data.</text>
</comment>
<name>A0A7W5BEP8_9BURK</name>
<dbReference type="AlphaFoldDB" id="A0A7W5BEP8"/>
<dbReference type="Gene3D" id="3.20.20.140">
    <property type="entry name" value="Metal-dependent hydrolases"/>
    <property type="match status" value="1"/>
</dbReference>
<dbReference type="RefSeq" id="WP_183443438.1">
    <property type="nucleotide sequence ID" value="NZ_JACHXD010000019.1"/>
</dbReference>
<feature type="domain" description="Amidohydrolase-related" evidence="1">
    <location>
        <begin position="86"/>
        <end position="498"/>
    </location>
</feature>
<evidence type="ECO:0000313" key="3">
    <source>
        <dbReference type="Proteomes" id="UP000541535"/>
    </source>
</evidence>
<dbReference type="SUPFAM" id="SSF51556">
    <property type="entry name" value="Metallo-dependent hydrolases"/>
    <property type="match status" value="1"/>
</dbReference>
<dbReference type="Pfam" id="PF01979">
    <property type="entry name" value="Amidohydro_1"/>
    <property type="match status" value="1"/>
</dbReference>
<accession>A0A7W5BEP8</accession>
<sequence>MPLFSLRPNPCPNKQFRQLLGVGFGALMACAAAQADSLLIRNARIISGDHPQVQAPQDVLINQGRIQAIGRQLGSADRELDAHGQYLIPGLIDTHVHLDGVPGYAGSHPEDEPMLREARVQIPRSYAYFGFTTVLDLTGDAGFIAKWNAQALAPKAYFCAPVTIPNGYPLAWLDKNAQFQAAASRYMLFDPAQADVYPDGFPRQAHTPAAVVVQARRDGARCIKVFHETGFGRQRNLPTPSLALIRAVVAQAHQLGLPVYLHGNSQASYEFALQAGVDTLVHGMWHENKGGNQSAAQGGWARMAREILKAGIAVQPTVQVLYGEQEELNPDFFNDPKVVHAIPQSLARWYQGAAGQWMRKVLAEGIEGGAKNPAEQYETMKAAYQRPLGTVRQMTRQLLQAGVPLRFGSDTLSGPFYTQFPGVNGRWEMDRWLEMGISLPRLFTALTIENARALGLERTIGSVQVGAQADLLLLEQNPLQSVAAYDTIVLLILNGKAVDRQELSARGSKGAAQ</sequence>
<proteinExistence type="predicted"/>
<keyword evidence="3" id="KW-1185">Reference proteome</keyword>
<dbReference type="Gene3D" id="2.30.40.10">
    <property type="entry name" value="Urease, subunit C, domain 1"/>
    <property type="match status" value="2"/>
</dbReference>
<dbReference type="Gene3D" id="3.40.50.10910">
    <property type="entry name" value="Amidohydrolase"/>
    <property type="match status" value="1"/>
</dbReference>
<dbReference type="GO" id="GO:0016810">
    <property type="term" value="F:hydrolase activity, acting on carbon-nitrogen (but not peptide) bonds"/>
    <property type="evidence" value="ECO:0007669"/>
    <property type="project" value="InterPro"/>
</dbReference>
<dbReference type="InterPro" id="IPR011059">
    <property type="entry name" value="Metal-dep_hydrolase_composite"/>
</dbReference>
<gene>
    <name evidence="2" type="ORF">FHS03_004845</name>
</gene>
<dbReference type="InterPro" id="IPR018228">
    <property type="entry name" value="DNase_TatD-rel_CS"/>
</dbReference>
<dbReference type="PROSITE" id="PS01137">
    <property type="entry name" value="TATD_1"/>
    <property type="match status" value="1"/>
</dbReference>
<dbReference type="Proteomes" id="UP000541535">
    <property type="component" value="Unassembled WGS sequence"/>
</dbReference>
<dbReference type="PROSITE" id="PS51257">
    <property type="entry name" value="PROKAR_LIPOPROTEIN"/>
    <property type="match status" value="1"/>
</dbReference>
<dbReference type="InterPro" id="IPR032466">
    <property type="entry name" value="Metal_Hydrolase"/>
</dbReference>
<evidence type="ECO:0000313" key="2">
    <source>
        <dbReference type="EMBL" id="MBB3121753.1"/>
    </source>
</evidence>
<reference evidence="2 3" key="1">
    <citation type="submission" date="2020-08" db="EMBL/GenBank/DDBJ databases">
        <title>Genomic Encyclopedia of Type Strains, Phase III (KMG-III): the genomes of soil and plant-associated and newly described type strains.</title>
        <authorList>
            <person name="Whitman W."/>
        </authorList>
    </citation>
    <scope>NUCLEOTIDE SEQUENCE [LARGE SCALE GENOMIC DNA]</scope>
    <source>
        <strain evidence="2 3">CECT 8897</strain>
    </source>
</reference>
<dbReference type="PANTHER" id="PTHR43135:SF3">
    <property type="entry name" value="ALPHA-D-RIBOSE 1-METHYLPHOSPHONATE 5-TRIPHOSPHATE DIPHOSPHATASE"/>
    <property type="match status" value="1"/>
</dbReference>
<evidence type="ECO:0000259" key="1">
    <source>
        <dbReference type="Pfam" id="PF01979"/>
    </source>
</evidence>
<dbReference type="PANTHER" id="PTHR43135">
    <property type="entry name" value="ALPHA-D-RIBOSE 1-METHYLPHOSPHONATE 5-TRIPHOSPHATE DIPHOSPHATASE"/>
    <property type="match status" value="1"/>
</dbReference>
<dbReference type="InterPro" id="IPR006680">
    <property type="entry name" value="Amidohydro-rel"/>
</dbReference>